<organism evidence="1 2">
    <name type="scientific">Beta vulgaris subsp. vulgaris</name>
    <name type="common">Beet</name>
    <dbReference type="NCBI Taxonomy" id="3555"/>
    <lineage>
        <taxon>Eukaryota</taxon>
        <taxon>Viridiplantae</taxon>
        <taxon>Streptophyta</taxon>
        <taxon>Embryophyta</taxon>
        <taxon>Tracheophyta</taxon>
        <taxon>Spermatophyta</taxon>
        <taxon>Magnoliopsida</taxon>
        <taxon>eudicotyledons</taxon>
        <taxon>Gunneridae</taxon>
        <taxon>Pentapetalae</taxon>
        <taxon>Caryophyllales</taxon>
        <taxon>Chenopodiaceae</taxon>
        <taxon>Betoideae</taxon>
        <taxon>Beta</taxon>
    </lineage>
</organism>
<protein>
    <submittedName>
        <fullName evidence="1">Uncharacterized protein</fullName>
    </submittedName>
</protein>
<accession>A0A0J7YPM9</accession>
<dbReference type="KEGG" id="bvg:104886054"/>
<dbReference type="Proteomes" id="UP000035740">
    <property type="component" value="Unassembled WGS sequence"/>
</dbReference>
<keyword evidence="2" id="KW-1185">Reference proteome</keyword>
<evidence type="ECO:0000313" key="1">
    <source>
        <dbReference type="EMBL" id="KMS65492.1"/>
    </source>
</evidence>
<sequence>MGEYVMQFLSSHQRENAAITASELALDLAKTFPAFNDKPFYSKACGLLCTLYWSFKDRIPPMRFRHMSKLCPESDAEMVDFFYDRGVIELEGDADKVPIAVLRSAVVVAVRQLQMNLQSSRQLSLSVVELNSILHEMHRSDVKAASRDGSPPDRPYCIPPSFYL</sequence>
<proteinExistence type="predicted"/>
<dbReference type="EMBL" id="KQ107820">
    <property type="protein sequence ID" value="KMS65492.1"/>
    <property type="molecule type" value="Genomic_DNA"/>
</dbReference>
<reference evidence="1 2" key="1">
    <citation type="journal article" date="2014" name="Nature">
        <title>The genome of the recently domesticated crop plant sugar beet (Beta vulgaris).</title>
        <authorList>
            <person name="Dohm J.C."/>
            <person name="Minoche A.E."/>
            <person name="Holtgrawe D."/>
            <person name="Capella-Gutierrez S."/>
            <person name="Zakrzewski F."/>
            <person name="Tafer H."/>
            <person name="Rupp O."/>
            <person name="Sorensen T.R."/>
            <person name="Stracke R."/>
            <person name="Reinhardt R."/>
            <person name="Goesmann A."/>
            <person name="Kraft T."/>
            <person name="Schulz B."/>
            <person name="Stadler P.F."/>
            <person name="Schmidt T."/>
            <person name="Gabaldon T."/>
            <person name="Lehrach H."/>
            <person name="Weisshaar B."/>
            <person name="Himmelbauer H."/>
        </authorList>
    </citation>
    <scope>NUCLEOTIDE SEQUENCE [LARGE SCALE GENOMIC DNA]</scope>
    <source>
        <tissue evidence="1">Taproot</tissue>
    </source>
</reference>
<name>A0A0J7YPM9_BETVV</name>
<evidence type="ECO:0000313" key="2">
    <source>
        <dbReference type="Proteomes" id="UP000035740"/>
    </source>
</evidence>
<dbReference type="AlphaFoldDB" id="A0A0J7YPM9"/>
<gene>
    <name evidence="1" type="ORF">BVRB_035450</name>
</gene>
<dbReference type="Gramene" id="KMS65492">
    <property type="protein sequence ID" value="KMS65492"/>
    <property type="gene ID" value="BVRB_035450"/>
</dbReference>